<dbReference type="PANTHER" id="PTHR42913:SF3">
    <property type="entry name" value="64 KDA MITOCHONDRIAL NADH DEHYDROGENASE (EUROFUNG)"/>
    <property type="match status" value="1"/>
</dbReference>
<proteinExistence type="inferred from homology"/>
<protein>
    <submittedName>
        <fullName evidence="7">FAD-dependent oxidoreductase</fullName>
    </submittedName>
</protein>
<evidence type="ECO:0000256" key="1">
    <source>
        <dbReference type="ARBA" id="ARBA00001974"/>
    </source>
</evidence>
<evidence type="ECO:0000256" key="4">
    <source>
        <dbReference type="ARBA" id="ARBA00022827"/>
    </source>
</evidence>
<gene>
    <name evidence="7" type="ORF">HGA05_18240</name>
</gene>
<dbReference type="AlphaFoldDB" id="A0A846WRB4"/>
<dbReference type="InterPro" id="IPR023753">
    <property type="entry name" value="FAD/NAD-binding_dom"/>
</dbReference>
<evidence type="ECO:0000256" key="3">
    <source>
        <dbReference type="ARBA" id="ARBA00022630"/>
    </source>
</evidence>
<dbReference type="InterPro" id="IPR036188">
    <property type="entry name" value="FAD/NAD-bd_sf"/>
</dbReference>
<comment type="similarity">
    <text evidence="2">Belongs to the NADH dehydrogenase family.</text>
</comment>
<dbReference type="InterPro" id="IPR051169">
    <property type="entry name" value="NADH-Q_oxidoreductase"/>
</dbReference>
<feature type="domain" description="FAD/NAD(P)-binding" evidence="6">
    <location>
        <begin position="9"/>
        <end position="291"/>
    </location>
</feature>
<dbReference type="EMBL" id="JAAXPC010000010">
    <property type="protein sequence ID" value="NKY03516.1"/>
    <property type="molecule type" value="Genomic_DNA"/>
</dbReference>
<keyword evidence="3" id="KW-0285">Flavoprotein</keyword>
<dbReference type="PRINTS" id="PR00411">
    <property type="entry name" value="PNDRDTASEI"/>
</dbReference>
<dbReference type="PRINTS" id="PR00368">
    <property type="entry name" value="FADPNR"/>
</dbReference>
<name>A0A846WRB4_9ACTN</name>
<evidence type="ECO:0000313" key="8">
    <source>
        <dbReference type="Proteomes" id="UP000563898"/>
    </source>
</evidence>
<reference evidence="7 8" key="1">
    <citation type="submission" date="2020-04" db="EMBL/GenBank/DDBJ databases">
        <title>MicrobeNet Type strains.</title>
        <authorList>
            <person name="Nicholson A.C."/>
        </authorList>
    </citation>
    <scope>NUCLEOTIDE SEQUENCE [LARGE SCALE GENOMIC DNA]</scope>
    <source>
        <strain evidence="7 8">ATCC BAA-14</strain>
    </source>
</reference>
<keyword evidence="5" id="KW-0560">Oxidoreductase</keyword>
<dbReference type="GO" id="GO:0003955">
    <property type="term" value="F:NAD(P)H dehydrogenase (quinone) activity"/>
    <property type="evidence" value="ECO:0007669"/>
    <property type="project" value="TreeGrafter"/>
</dbReference>
<dbReference type="PANTHER" id="PTHR42913">
    <property type="entry name" value="APOPTOSIS-INDUCING FACTOR 1"/>
    <property type="match status" value="1"/>
</dbReference>
<organism evidence="7 8">
    <name type="scientific">Gordonia polyisoprenivorans</name>
    <dbReference type="NCBI Taxonomy" id="84595"/>
    <lineage>
        <taxon>Bacteria</taxon>
        <taxon>Bacillati</taxon>
        <taxon>Actinomycetota</taxon>
        <taxon>Actinomycetes</taxon>
        <taxon>Mycobacteriales</taxon>
        <taxon>Gordoniaceae</taxon>
        <taxon>Gordonia</taxon>
    </lineage>
</organism>
<comment type="cofactor">
    <cofactor evidence="1">
        <name>FAD</name>
        <dbReference type="ChEBI" id="CHEBI:57692"/>
    </cofactor>
</comment>
<dbReference type="Gene3D" id="3.50.50.100">
    <property type="match status" value="1"/>
</dbReference>
<evidence type="ECO:0000259" key="6">
    <source>
        <dbReference type="Pfam" id="PF07992"/>
    </source>
</evidence>
<accession>A0A846WRB4</accession>
<dbReference type="SUPFAM" id="SSF51905">
    <property type="entry name" value="FAD/NAD(P)-binding domain"/>
    <property type="match status" value="2"/>
</dbReference>
<evidence type="ECO:0000256" key="2">
    <source>
        <dbReference type="ARBA" id="ARBA00005272"/>
    </source>
</evidence>
<comment type="caution">
    <text evidence="7">The sequence shown here is derived from an EMBL/GenBank/DDBJ whole genome shotgun (WGS) entry which is preliminary data.</text>
</comment>
<keyword evidence="4" id="KW-0274">FAD</keyword>
<evidence type="ECO:0000256" key="5">
    <source>
        <dbReference type="ARBA" id="ARBA00023002"/>
    </source>
</evidence>
<dbReference type="GO" id="GO:0019646">
    <property type="term" value="P:aerobic electron transport chain"/>
    <property type="evidence" value="ECO:0007669"/>
    <property type="project" value="TreeGrafter"/>
</dbReference>
<evidence type="ECO:0000313" key="7">
    <source>
        <dbReference type="EMBL" id="NKY03516.1"/>
    </source>
</evidence>
<sequence length="407" mass="42777">MRTMSEQHRVVVVGGGYAGTMAANRLAAESSFDVVMVNARDHFVERIRLHQWAAGTATPTRDFETLLSARVRRIVATAEHIDAPGRQVGLDSGDRLDYDWLIYAVGSSGSAAIGSAAIGSAAIEGAADHAQLVTDWESATRLRNRLAELRGAGRVTVVGGGLTGIETAAELAEAGHRVTLVTADEIASSLSVRGRERTRRALEHLGVVCHEHTRVERIGATTVTLVHATGECVEAATDITVVTTGFAVPDLARRSGLTCDHLGRLCTDAALVSVDDERILGAGDAVAPAGNVPRMSCQAAMPLGVAAAQSVRSLAIGEHPVAAYPGFVAQCVSLGRHAATLQLTHKDDSPTRGVVTGRGAALMKELICRGTIWGLQLEARHPGIYPAARSTASVDHRDPTPNGQVVR</sequence>
<dbReference type="Pfam" id="PF07992">
    <property type="entry name" value="Pyr_redox_2"/>
    <property type="match status" value="1"/>
</dbReference>
<dbReference type="Proteomes" id="UP000563898">
    <property type="component" value="Unassembled WGS sequence"/>
</dbReference>